<evidence type="ECO:0000313" key="2">
    <source>
        <dbReference type="Proteomes" id="UP000092555"/>
    </source>
</evidence>
<comment type="caution">
    <text evidence="1">The sequence shown here is derived from an EMBL/GenBank/DDBJ whole genome shotgun (WGS) entry which is preliminary data.</text>
</comment>
<sequence length="57" mass="6393">MAAPQFSILSPNIPLSVALRSLNNVGRTTRNVFTVTWPQPMIIYDILVRNPEISLIL</sequence>
<organism evidence="1 2">
    <name type="scientific">Metschnikowia bicuspidata var. bicuspidata NRRL YB-4993</name>
    <dbReference type="NCBI Taxonomy" id="869754"/>
    <lineage>
        <taxon>Eukaryota</taxon>
        <taxon>Fungi</taxon>
        <taxon>Dikarya</taxon>
        <taxon>Ascomycota</taxon>
        <taxon>Saccharomycotina</taxon>
        <taxon>Pichiomycetes</taxon>
        <taxon>Metschnikowiaceae</taxon>
        <taxon>Metschnikowia</taxon>
    </lineage>
</organism>
<dbReference type="RefSeq" id="XP_018709433.1">
    <property type="nucleotide sequence ID" value="XM_018856397.1"/>
</dbReference>
<dbReference type="EMBL" id="LXTC01000009">
    <property type="protein sequence ID" value="OBA18038.1"/>
    <property type="molecule type" value="Genomic_DNA"/>
</dbReference>
<dbReference type="Proteomes" id="UP000092555">
    <property type="component" value="Unassembled WGS sequence"/>
</dbReference>
<dbReference type="GeneID" id="30029373"/>
<protein>
    <submittedName>
        <fullName evidence="1">Uncharacterized protein</fullName>
    </submittedName>
</protein>
<accession>A0A1A0H255</accession>
<evidence type="ECO:0000313" key="1">
    <source>
        <dbReference type="EMBL" id="OBA18038.1"/>
    </source>
</evidence>
<reference evidence="1 2" key="1">
    <citation type="submission" date="2016-05" db="EMBL/GenBank/DDBJ databases">
        <title>Comparative genomics of biotechnologically important yeasts.</title>
        <authorList>
            <consortium name="DOE Joint Genome Institute"/>
            <person name="Riley R."/>
            <person name="Haridas S."/>
            <person name="Wolfe K.H."/>
            <person name="Lopes M.R."/>
            <person name="Hittinger C.T."/>
            <person name="Goker M."/>
            <person name="Salamov A."/>
            <person name="Wisecaver J."/>
            <person name="Long T.M."/>
            <person name="Aerts A.L."/>
            <person name="Barry K."/>
            <person name="Choi C."/>
            <person name="Clum A."/>
            <person name="Coughlan A.Y."/>
            <person name="Deshpande S."/>
            <person name="Douglass A.P."/>
            <person name="Hanson S.J."/>
            <person name="Klenk H.-P."/>
            <person name="LaButti K."/>
            <person name="Lapidus A."/>
            <person name="Lindquist E."/>
            <person name="Lipzen A."/>
            <person name="Meier-kolthoff J.P."/>
            <person name="Ohm R.A."/>
            <person name="Otillar R.P."/>
            <person name="Pangilinan J."/>
            <person name="Peng Y."/>
            <person name="Rokas A."/>
            <person name="Rosa C.A."/>
            <person name="Scheuner C."/>
            <person name="Sibirny A.A."/>
            <person name="Slot J.C."/>
            <person name="Stielow J.B."/>
            <person name="Sun H."/>
            <person name="Kurtzman C.P."/>
            <person name="Blackwell M."/>
            <person name="Grigoriev I.V."/>
            <person name="Jeffries T.W."/>
        </authorList>
    </citation>
    <scope>NUCLEOTIDE SEQUENCE [LARGE SCALE GENOMIC DNA]</scope>
    <source>
        <strain evidence="1 2">NRRL YB-4993</strain>
    </source>
</reference>
<name>A0A1A0H255_9ASCO</name>
<dbReference type="AlphaFoldDB" id="A0A1A0H255"/>
<keyword evidence="2" id="KW-1185">Reference proteome</keyword>
<proteinExistence type="predicted"/>
<gene>
    <name evidence="1" type="ORF">METBIDRAFT_33783</name>
</gene>